<accession>K9EDK4</accession>
<dbReference type="STRING" id="883081.HMPREF9698_00578"/>
<dbReference type="EMBL" id="AGXA01000013">
    <property type="protein sequence ID" value="EKU93901.1"/>
    <property type="molecule type" value="Genomic_DNA"/>
</dbReference>
<dbReference type="SUPFAM" id="SSF51658">
    <property type="entry name" value="Xylose isomerase-like"/>
    <property type="match status" value="1"/>
</dbReference>
<gene>
    <name evidence="9" type="primary">uxuA</name>
    <name evidence="10" type="ORF">HMPREF9698_00578</name>
</gene>
<dbReference type="HAMAP" id="MF_00106">
    <property type="entry name" value="UxuA"/>
    <property type="match status" value="1"/>
</dbReference>
<dbReference type="HOGENOM" id="CLU_058621_1_0_9"/>
<keyword evidence="7 9" id="KW-0464">Manganese</keyword>
<dbReference type="Pfam" id="PF03786">
    <property type="entry name" value="UxuA"/>
    <property type="match status" value="1"/>
</dbReference>
<dbReference type="PANTHER" id="PTHR30387">
    <property type="entry name" value="MANNONATE DEHYDRATASE"/>
    <property type="match status" value="1"/>
</dbReference>
<comment type="catalytic activity">
    <reaction evidence="1 9">
        <text>D-mannonate = 2-dehydro-3-deoxy-D-gluconate + H2O</text>
        <dbReference type="Rhea" id="RHEA:20097"/>
        <dbReference type="ChEBI" id="CHEBI:15377"/>
        <dbReference type="ChEBI" id="CHEBI:17767"/>
        <dbReference type="ChEBI" id="CHEBI:57990"/>
        <dbReference type="EC" id="4.2.1.8"/>
    </reaction>
</comment>
<dbReference type="Proteomes" id="UP000009875">
    <property type="component" value="Unassembled WGS sequence"/>
</dbReference>
<evidence type="ECO:0000256" key="4">
    <source>
        <dbReference type="ARBA" id="ARBA00007389"/>
    </source>
</evidence>
<dbReference type="RefSeq" id="WP_003777207.1">
    <property type="nucleotide sequence ID" value="NZ_JH992958.1"/>
</dbReference>
<comment type="function">
    <text evidence="2 9">Catalyzes the dehydration of D-mannonate.</text>
</comment>
<evidence type="ECO:0000256" key="9">
    <source>
        <dbReference type="HAMAP-Rule" id="MF_00106"/>
    </source>
</evidence>
<dbReference type="EC" id="4.2.1.8" evidence="5 9"/>
<dbReference type="NCBIfam" id="NF003027">
    <property type="entry name" value="PRK03906.1"/>
    <property type="match status" value="2"/>
</dbReference>
<evidence type="ECO:0000256" key="2">
    <source>
        <dbReference type="ARBA" id="ARBA00002713"/>
    </source>
</evidence>
<dbReference type="GO" id="GO:0008927">
    <property type="term" value="F:mannonate dehydratase activity"/>
    <property type="evidence" value="ECO:0007669"/>
    <property type="project" value="UniProtKB-UniRule"/>
</dbReference>
<dbReference type="PANTHER" id="PTHR30387:SF2">
    <property type="entry name" value="MANNONATE DEHYDRATASE"/>
    <property type="match status" value="1"/>
</dbReference>
<dbReference type="OrthoDB" id="9780250at2"/>
<evidence type="ECO:0000256" key="7">
    <source>
        <dbReference type="ARBA" id="ARBA00023211"/>
    </source>
</evidence>
<dbReference type="eggNOG" id="COG1312">
    <property type="taxonomic scope" value="Bacteria"/>
</dbReference>
<dbReference type="AlphaFoldDB" id="K9EDK4"/>
<sequence length="361" mass="40530">MKMSFRWYGTDDPVSLQEIREIPGMQGIVSAVYDISVGEVWPAETIQALKDQVEAAGLELVCIESVPVHEDIKLGKESRDQLIANYKETIRIIGQVGIPVVCYNFMPVFDWTRSDLSHPLPDGSHSLALIKADIEDLDPLSGDLTLPGWDLSYDKEGLKEVMDDYKGISKEDLWDNLAYFIKEIIPVAEEAQVKMAIHPDDPPYDIFGLPRIIVDLDAVKRFLDLYDSKYNGITMCVGSYASSEKNDVAAITEYALKRDRINFMHMRNVAVGSWGFQETAHLSEAGSIDMNAIIKLLVDYGWTGPLRPDHGRQIWHDQVETPGYGLYDRALGATYLNGLYEANMKALGKNPHFDTPKLKGE</sequence>
<dbReference type="GO" id="GO:0030145">
    <property type="term" value="F:manganese ion binding"/>
    <property type="evidence" value="ECO:0007669"/>
    <property type="project" value="TreeGrafter"/>
</dbReference>
<comment type="pathway">
    <text evidence="3 9">Carbohydrate metabolism; pentose and glucuronate interconversion.</text>
</comment>
<keyword evidence="8 9" id="KW-0456">Lyase</keyword>
<dbReference type="PIRSF" id="PIRSF016049">
    <property type="entry name" value="Man_dehyd"/>
    <property type="match status" value="1"/>
</dbReference>
<keyword evidence="6 9" id="KW-0408">Iron</keyword>
<comment type="similarity">
    <text evidence="4 9">Belongs to the mannonate dehydratase family.</text>
</comment>
<evidence type="ECO:0000313" key="11">
    <source>
        <dbReference type="Proteomes" id="UP000009875"/>
    </source>
</evidence>
<dbReference type="InterPro" id="IPR036237">
    <property type="entry name" value="Xyl_isomerase-like_sf"/>
</dbReference>
<evidence type="ECO:0000256" key="8">
    <source>
        <dbReference type="ARBA" id="ARBA00023239"/>
    </source>
</evidence>
<comment type="cofactor">
    <cofactor evidence="9">
        <name>Fe(2+)</name>
        <dbReference type="ChEBI" id="CHEBI:29033"/>
    </cofactor>
    <cofactor evidence="9">
        <name>Mn(2+)</name>
        <dbReference type="ChEBI" id="CHEBI:29035"/>
    </cofactor>
</comment>
<organism evidence="10 11">
    <name type="scientific">Alloiococcus otitis ATCC 51267</name>
    <dbReference type="NCBI Taxonomy" id="883081"/>
    <lineage>
        <taxon>Bacteria</taxon>
        <taxon>Bacillati</taxon>
        <taxon>Bacillota</taxon>
        <taxon>Bacilli</taxon>
        <taxon>Lactobacillales</taxon>
        <taxon>Carnobacteriaceae</taxon>
        <taxon>Alloiococcus</taxon>
    </lineage>
</organism>
<dbReference type="GO" id="GO:0008198">
    <property type="term" value="F:ferrous iron binding"/>
    <property type="evidence" value="ECO:0007669"/>
    <property type="project" value="TreeGrafter"/>
</dbReference>
<dbReference type="InterPro" id="IPR004628">
    <property type="entry name" value="Man_deHydtase"/>
</dbReference>
<evidence type="ECO:0000256" key="5">
    <source>
        <dbReference type="ARBA" id="ARBA00012927"/>
    </source>
</evidence>
<dbReference type="Gene3D" id="3.20.20.150">
    <property type="entry name" value="Divalent-metal-dependent TIM barrel enzymes"/>
    <property type="match status" value="1"/>
</dbReference>
<dbReference type="GO" id="GO:0042840">
    <property type="term" value="P:D-glucuronate catabolic process"/>
    <property type="evidence" value="ECO:0007669"/>
    <property type="project" value="TreeGrafter"/>
</dbReference>
<reference evidence="10 11" key="1">
    <citation type="submission" date="2012-09" db="EMBL/GenBank/DDBJ databases">
        <title>The Genome Sequence of Alloiococcus otitis ATCC 51267.</title>
        <authorList>
            <consortium name="The Broad Institute Genome Sequencing Platform"/>
            <person name="Earl A."/>
            <person name="Ward D."/>
            <person name="Feldgarden M."/>
            <person name="Gevers D."/>
            <person name="Huys G."/>
            <person name="Walker B."/>
            <person name="Young S.K."/>
            <person name="Zeng Q."/>
            <person name="Gargeya S."/>
            <person name="Fitzgerald M."/>
            <person name="Haas B."/>
            <person name="Abouelleil A."/>
            <person name="Alvarado L."/>
            <person name="Arachchi H.M."/>
            <person name="Berlin A.M."/>
            <person name="Chapman S.B."/>
            <person name="Goldberg J."/>
            <person name="Griggs A."/>
            <person name="Gujja S."/>
            <person name="Hansen M."/>
            <person name="Howarth C."/>
            <person name="Imamovic A."/>
            <person name="Larimer J."/>
            <person name="McCowen C."/>
            <person name="Montmayeur A."/>
            <person name="Murphy C."/>
            <person name="Neiman D."/>
            <person name="Pearson M."/>
            <person name="Priest M."/>
            <person name="Roberts A."/>
            <person name="Saif S."/>
            <person name="Shea T."/>
            <person name="Sisk P."/>
            <person name="Sykes S."/>
            <person name="Wortman J."/>
            <person name="Nusbaum C."/>
            <person name="Birren B."/>
        </authorList>
    </citation>
    <scope>NUCLEOTIDE SEQUENCE [LARGE SCALE GENOMIC DNA]</scope>
    <source>
        <strain evidence="10 11">ATCC 51267</strain>
    </source>
</reference>
<evidence type="ECO:0000313" key="10">
    <source>
        <dbReference type="EMBL" id="EKU93901.1"/>
    </source>
</evidence>
<dbReference type="UniPathway" id="UPA00246"/>
<name>K9EDK4_9LACT</name>
<evidence type="ECO:0000256" key="1">
    <source>
        <dbReference type="ARBA" id="ARBA00001794"/>
    </source>
</evidence>
<evidence type="ECO:0000256" key="6">
    <source>
        <dbReference type="ARBA" id="ARBA00023004"/>
    </source>
</evidence>
<keyword evidence="11" id="KW-1185">Reference proteome</keyword>
<protein>
    <recommendedName>
        <fullName evidence="5 9">Mannonate dehydratase</fullName>
        <ecNumber evidence="5 9">4.2.1.8</ecNumber>
    </recommendedName>
    <alternativeName>
        <fullName evidence="9">D-mannonate hydro-lyase</fullName>
    </alternativeName>
</protein>
<comment type="caution">
    <text evidence="10">The sequence shown here is derived from an EMBL/GenBank/DDBJ whole genome shotgun (WGS) entry which is preliminary data.</text>
</comment>
<dbReference type="PATRIC" id="fig|883081.3.peg.576"/>
<evidence type="ECO:0000256" key="3">
    <source>
        <dbReference type="ARBA" id="ARBA00004892"/>
    </source>
</evidence>
<proteinExistence type="inferred from homology"/>